<proteinExistence type="predicted"/>
<reference evidence="3 4" key="1">
    <citation type="submission" date="2018-05" db="EMBL/GenBank/DDBJ databases">
        <title>Complete genome sequences of Streptococcus sobrinus.</title>
        <authorList>
            <person name="Sales M."/>
            <person name="Jensen P.A."/>
        </authorList>
    </citation>
    <scope>NUCLEOTIDE SEQUENCE [LARGE SCALE GENOMIC DNA]</scope>
    <source>
        <strain evidence="3 4">SL1</strain>
    </source>
</reference>
<protein>
    <submittedName>
        <fullName evidence="3">Uncharacterized protein</fullName>
    </submittedName>
</protein>
<dbReference type="GeneID" id="93924650"/>
<feature type="coiled-coil region" evidence="1">
    <location>
        <begin position="273"/>
        <end position="314"/>
    </location>
</feature>
<name>A0ABM6W6W6_9STRE</name>
<organism evidence="3 4">
    <name type="scientific">Streptococcus sobrinus</name>
    <dbReference type="NCBI Taxonomy" id="1310"/>
    <lineage>
        <taxon>Bacteria</taxon>
        <taxon>Bacillati</taxon>
        <taxon>Bacillota</taxon>
        <taxon>Bacilli</taxon>
        <taxon>Lactobacillales</taxon>
        <taxon>Streptococcaceae</taxon>
        <taxon>Streptococcus</taxon>
    </lineage>
</organism>
<accession>A0ABM6W6W6</accession>
<evidence type="ECO:0000256" key="1">
    <source>
        <dbReference type="SAM" id="Coils"/>
    </source>
</evidence>
<feature type="transmembrane region" description="Helical" evidence="2">
    <location>
        <begin position="36"/>
        <end position="55"/>
    </location>
</feature>
<gene>
    <name evidence="3" type="ORF">DK182_09045</name>
</gene>
<evidence type="ECO:0000256" key="2">
    <source>
        <dbReference type="SAM" id="Phobius"/>
    </source>
</evidence>
<evidence type="ECO:0000313" key="3">
    <source>
        <dbReference type="EMBL" id="AWN21459.1"/>
    </source>
</evidence>
<keyword evidence="2" id="KW-1133">Transmembrane helix</keyword>
<keyword evidence="2" id="KW-0812">Transmembrane</keyword>
<keyword evidence="4" id="KW-1185">Reference proteome</keyword>
<sequence>MDSLKKVRDRLEESRILQAVLWPFQWYKRNKVRRKLVNVFALLSLILYLVVGSYFSPTKQKYTDAQLATEQTFGNNSGSIKMTSQTYDEKKGAIVLQFETSDKTTDVDLGINSNNLSWQMFAKNPSENLQMEVVPIIDNKISVIITGVPKNFEAIAVDITNHSVDASDIDVDLKDTSSSSSFNSKQTQKSDDDDNIVEFYVTTQGPKLKYRAIDGTSREAFTLSELEKEVKFQNGQIKSLNGSISKLNQAITDDGTKIDSLNKDAKYLTGQDLEDNQTNVEKIQDDIDSKNQTIDQANTNITTIQSKLKALDAKKKAVENGTFEFSSSVQSIKLGS</sequence>
<dbReference type="EMBL" id="CP029490">
    <property type="protein sequence ID" value="AWN21459.1"/>
    <property type="molecule type" value="Genomic_DNA"/>
</dbReference>
<dbReference type="Gene3D" id="1.10.287.1490">
    <property type="match status" value="1"/>
</dbReference>
<dbReference type="RefSeq" id="WP_002960258.1">
    <property type="nucleotide sequence ID" value="NZ_CP029490.1"/>
</dbReference>
<dbReference type="Proteomes" id="UP000245369">
    <property type="component" value="Chromosome"/>
</dbReference>
<evidence type="ECO:0000313" key="4">
    <source>
        <dbReference type="Proteomes" id="UP000245369"/>
    </source>
</evidence>
<keyword evidence="2" id="KW-0472">Membrane</keyword>
<keyword evidence="1" id="KW-0175">Coiled coil</keyword>